<dbReference type="EC" id="2.7.7.4" evidence="1"/>
<keyword evidence="4" id="KW-0547">Nucleotide-binding</keyword>
<evidence type="ECO:0000256" key="1">
    <source>
        <dbReference type="ARBA" id="ARBA00012391"/>
    </source>
</evidence>
<dbReference type="Gene3D" id="2.40.30.10">
    <property type="entry name" value="Translation factors"/>
    <property type="match status" value="2"/>
</dbReference>
<dbReference type="Pfam" id="PF00009">
    <property type="entry name" value="GTP_EFTU"/>
    <property type="match status" value="1"/>
</dbReference>
<dbReference type="PROSITE" id="PS00301">
    <property type="entry name" value="G_TR_1"/>
    <property type="match status" value="1"/>
</dbReference>
<dbReference type="PRINTS" id="PR00315">
    <property type="entry name" value="ELONGATNFCT"/>
</dbReference>
<evidence type="ECO:0000256" key="6">
    <source>
        <dbReference type="ARBA" id="ARBA00023134"/>
    </source>
</evidence>
<protein>
    <recommendedName>
        <fullName evidence="1">sulfate adenylyltransferase</fullName>
        <ecNumber evidence="1">2.7.7.4</ecNumber>
    </recommendedName>
</protein>
<evidence type="ECO:0000259" key="7">
    <source>
        <dbReference type="PROSITE" id="PS51722"/>
    </source>
</evidence>
<keyword evidence="2" id="KW-0808">Transferase</keyword>
<dbReference type="EMBL" id="BAABJI010000002">
    <property type="protein sequence ID" value="GAA4913663.1"/>
    <property type="molecule type" value="Genomic_DNA"/>
</dbReference>
<gene>
    <name evidence="8" type="ORF">GCM10023313_16190</name>
</gene>
<dbReference type="InterPro" id="IPR031157">
    <property type="entry name" value="G_TR_CS"/>
</dbReference>
<dbReference type="Proteomes" id="UP001501436">
    <property type="component" value="Unassembled WGS sequence"/>
</dbReference>
<evidence type="ECO:0000313" key="9">
    <source>
        <dbReference type="Proteomes" id="UP001501436"/>
    </source>
</evidence>
<dbReference type="PROSITE" id="PS51722">
    <property type="entry name" value="G_TR_2"/>
    <property type="match status" value="1"/>
</dbReference>
<dbReference type="InterPro" id="IPR054696">
    <property type="entry name" value="GTP-eEF1A_C"/>
</dbReference>
<dbReference type="InterPro" id="IPR027417">
    <property type="entry name" value="P-loop_NTPase"/>
</dbReference>
<evidence type="ECO:0000256" key="5">
    <source>
        <dbReference type="ARBA" id="ARBA00022840"/>
    </source>
</evidence>
<reference evidence="9" key="1">
    <citation type="journal article" date="2019" name="Int. J. Syst. Evol. Microbiol.">
        <title>The Global Catalogue of Microorganisms (GCM) 10K type strain sequencing project: providing services to taxonomists for standard genome sequencing and annotation.</title>
        <authorList>
            <consortium name="The Broad Institute Genomics Platform"/>
            <consortium name="The Broad Institute Genome Sequencing Center for Infectious Disease"/>
            <person name="Wu L."/>
            <person name="Ma J."/>
        </authorList>
    </citation>
    <scope>NUCLEOTIDE SEQUENCE [LARGE SCALE GENOMIC DNA]</scope>
    <source>
        <strain evidence="9">JCM 18283</strain>
    </source>
</reference>
<keyword evidence="9" id="KW-1185">Reference proteome</keyword>
<dbReference type="InterPro" id="IPR009000">
    <property type="entry name" value="Transl_B-barrel_sf"/>
</dbReference>
<dbReference type="RefSeq" id="WP_345330551.1">
    <property type="nucleotide sequence ID" value="NZ_BAABJI010000002.1"/>
</dbReference>
<dbReference type="InterPro" id="IPR011779">
    <property type="entry name" value="SO4_adenylTrfase_lsu"/>
</dbReference>
<evidence type="ECO:0000256" key="4">
    <source>
        <dbReference type="ARBA" id="ARBA00022741"/>
    </source>
</evidence>
<sequence length="416" mass="46140">MDILKFITAGSVDDGKSTLIGRLLYDSEAILADQLEALHASNRKNDDGTIDLAILTDGLKAEREQGITIDVAYKYFNTDKRKFIIADAPGHIQYTRNMVTGASNAGLAIILIDARKGVIEQTIRHSFLVSLLGIPQVVVCVNKMDMLNYDEEAYNKIVGDYEALAKKVELSSVKFIPVSALKGDNIVYKSFNMPWYAGESLLTYLENVDIKVDVKASHARLPVQWVIRPQTDELHDYRGYAGRVASGTFRVNDQVTVLPSGFTSTISKIEQLDREPVEAITGMSVTIHLADDIDISRGDLLVSSAAQPQVAQLIEVDLCWMDTRPLDVTHTYLVQHNSKVTKCRISEVLYKVNINTLEKQYDEEFKLNDIGRIVIKTADPLAFDPYQLNKANGGAIIIDSRTNVTVGALMLRSAVD</sequence>
<dbReference type="SUPFAM" id="SSF50465">
    <property type="entry name" value="EF-Tu/eEF-1alpha/eIF2-gamma C-terminal domain"/>
    <property type="match status" value="1"/>
</dbReference>
<dbReference type="CDD" id="cd04095">
    <property type="entry name" value="CysN_NoDQ_III"/>
    <property type="match status" value="1"/>
</dbReference>
<feature type="domain" description="Tr-type G" evidence="7">
    <location>
        <begin position="1"/>
        <end position="223"/>
    </location>
</feature>
<dbReference type="InterPro" id="IPR044139">
    <property type="entry name" value="CysN_NoDQ_III"/>
</dbReference>
<dbReference type="InterPro" id="IPR041757">
    <property type="entry name" value="CysN_GTP-bd"/>
</dbReference>
<keyword evidence="5" id="KW-0067">ATP-binding</keyword>
<evidence type="ECO:0000256" key="3">
    <source>
        <dbReference type="ARBA" id="ARBA00022695"/>
    </source>
</evidence>
<proteinExistence type="predicted"/>
<evidence type="ECO:0000313" key="8">
    <source>
        <dbReference type="EMBL" id="GAA4913663.1"/>
    </source>
</evidence>
<dbReference type="CDD" id="cd03695">
    <property type="entry name" value="CysN_NodQ_II"/>
    <property type="match status" value="1"/>
</dbReference>
<dbReference type="CDD" id="cd04166">
    <property type="entry name" value="CysN_ATPS"/>
    <property type="match status" value="1"/>
</dbReference>
<dbReference type="InterPro" id="IPR009001">
    <property type="entry name" value="Transl_elong_EF1A/Init_IF2_C"/>
</dbReference>
<dbReference type="NCBIfam" id="TIGR02034">
    <property type="entry name" value="CysN"/>
    <property type="match status" value="1"/>
</dbReference>
<dbReference type="SUPFAM" id="SSF50447">
    <property type="entry name" value="Translation proteins"/>
    <property type="match status" value="1"/>
</dbReference>
<dbReference type="InterPro" id="IPR044138">
    <property type="entry name" value="CysN_II"/>
</dbReference>
<keyword evidence="6" id="KW-0342">GTP-binding</keyword>
<dbReference type="SUPFAM" id="SSF52540">
    <property type="entry name" value="P-loop containing nucleoside triphosphate hydrolases"/>
    <property type="match status" value="1"/>
</dbReference>
<comment type="caution">
    <text evidence="8">The sequence shown here is derived from an EMBL/GenBank/DDBJ whole genome shotgun (WGS) entry which is preliminary data.</text>
</comment>
<dbReference type="PANTHER" id="PTHR23115">
    <property type="entry name" value="TRANSLATION FACTOR"/>
    <property type="match status" value="1"/>
</dbReference>
<organism evidence="8 9">
    <name type="scientific">Mucilaginibacter defluvii</name>
    <dbReference type="NCBI Taxonomy" id="1196019"/>
    <lineage>
        <taxon>Bacteria</taxon>
        <taxon>Pseudomonadati</taxon>
        <taxon>Bacteroidota</taxon>
        <taxon>Sphingobacteriia</taxon>
        <taxon>Sphingobacteriales</taxon>
        <taxon>Sphingobacteriaceae</taxon>
        <taxon>Mucilaginibacter</taxon>
    </lineage>
</organism>
<evidence type="ECO:0000256" key="2">
    <source>
        <dbReference type="ARBA" id="ARBA00022679"/>
    </source>
</evidence>
<keyword evidence="3" id="KW-0548">Nucleotidyltransferase</keyword>
<dbReference type="InterPro" id="IPR050100">
    <property type="entry name" value="TRAFAC_GTPase_members"/>
</dbReference>
<accession>A0ABP9FU62</accession>
<name>A0ABP9FU62_9SPHI</name>
<dbReference type="InterPro" id="IPR000795">
    <property type="entry name" value="T_Tr_GTP-bd_dom"/>
</dbReference>
<dbReference type="Gene3D" id="3.40.50.300">
    <property type="entry name" value="P-loop containing nucleotide triphosphate hydrolases"/>
    <property type="match status" value="1"/>
</dbReference>
<dbReference type="Pfam" id="PF22594">
    <property type="entry name" value="GTP-eEF1A_C"/>
    <property type="match status" value="1"/>
</dbReference>